<name>A0A1R1Y8S9_9FUNG</name>
<dbReference type="OrthoDB" id="10410331at2759"/>
<protein>
    <submittedName>
        <fullName evidence="1">Uncharacterized protein</fullName>
    </submittedName>
</protein>
<keyword evidence="2" id="KW-1185">Reference proteome</keyword>
<proteinExistence type="predicted"/>
<sequence length="223" mass="24674">MKNATMGRMIDHNAYSGLLNSPNYTKVLKLVDLSDHMPVISEWNIESIKSPVSYKRIDTAKMTEQGTRLNIDSRSATVASHESITENFVNSVTASVWEAPEELGALKTIKAVYGPMFDKNRQLVTESEIKAEVWAARFEELAKDSTGNSISAEKWSDIGSDSTDVFTECDTPLSWAEICAALKSTPNNKSPGSDGIPSEAWKLVQDEDEPTSPFEKLLLRLIN</sequence>
<organism evidence="1 2">
    <name type="scientific">Smittium culicis</name>
    <dbReference type="NCBI Taxonomy" id="133412"/>
    <lineage>
        <taxon>Eukaryota</taxon>
        <taxon>Fungi</taxon>
        <taxon>Fungi incertae sedis</taxon>
        <taxon>Zoopagomycota</taxon>
        <taxon>Kickxellomycotina</taxon>
        <taxon>Harpellomycetes</taxon>
        <taxon>Harpellales</taxon>
        <taxon>Legeriomycetaceae</taxon>
        <taxon>Smittium</taxon>
    </lineage>
</organism>
<evidence type="ECO:0000313" key="1">
    <source>
        <dbReference type="EMBL" id="OMJ23278.1"/>
    </source>
</evidence>
<gene>
    <name evidence="1" type="ORF">AYI69_g5035</name>
</gene>
<dbReference type="AlphaFoldDB" id="A0A1R1Y8S9"/>
<dbReference type="EMBL" id="LSSM01002060">
    <property type="protein sequence ID" value="OMJ23278.1"/>
    <property type="molecule type" value="Genomic_DNA"/>
</dbReference>
<accession>A0A1R1Y8S9</accession>
<reference evidence="2" key="1">
    <citation type="submission" date="2017-01" db="EMBL/GenBank/DDBJ databases">
        <authorList>
            <person name="Wang Y."/>
            <person name="White M."/>
            <person name="Kvist S."/>
            <person name="Moncalvo J.-M."/>
        </authorList>
    </citation>
    <scope>NUCLEOTIDE SEQUENCE [LARGE SCALE GENOMIC DNA]</scope>
    <source>
        <strain evidence="2">ID-206-W2</strain>
    </source>
</reference>
<dbReference type="Proteomes" id="UP000187429">
    <property type="component" value="Unassembled WGS sequence"/>
</dbReference>
<comment type="caution">
    <text evidence="1">The sequence shown here is derived from an EMBL/GenBank/DDBJ whole genome shotgun (WGS) entry which is preliminary data.</text>
</comment>
<evidence type="ECO:0000313" key="2">
    <source>
        <dbReference type="Proteomes" id="UP000187429"/>
    </source>
</evidence>